<proteinExistence type="predicted"/>
<comment type="caution">
    <text evidence="2">The sequence shown here is derived from an EMBL/GenBank/DDBJ whole genome shotgun (WGS) entry which is preliminary data.</text>
</comment>
<evidence type="ECO:0000313" key="2">
    <source>
        <dbReference type="EMBL" id="POM85191.1"/>
    </source>
</evidence>
<evidence type="ECO:0000313" key="3">
    <source>
        <dbReference type="Proteomes" id="UP000236928"/>
    </source>
</evidence>
<dbReference type="AlphaFoldDB" id="A0A2P4Z594"/>
<keyword evidence="3" id="KW-1185">Reference proteome</keyword>
<dbReference type="Proteomes" id="UP000236928">
    <property type="component" value="Unassembled WGS sequence"/>
</dbReference>
<gene>
    <name evidence="2" type="ORF">CmeUKMEL1_16170</name>
</gene>
<evidence type="ECO:0000256" key="1">
    <source>
        <dbReference type="SAM" id="MobiDB-lite"/>
    </source>
</evidence>
<dbReference type="EMBL" id="JIBK01000049">
    <property type="protein sequence ID" value="POM85191.1"/>
    <property type="molecule type" value="Genomic_DNA"/>
</dbReference>
<name>A0A2P4Z594_9CRYT</name>
<accession>A0A2P4Z594</accession>
<dbReference type="OrthoDB" id="344153at2759"/>
<dbReference type="VEuPathDB" id="CryptoDB:CmeUKMEL1_16170"/>
<sequence length="1019" mass="116535">MSILVDGQALSVTDLFQKYDLDEISDILVKIKKEIFVRKNEVKKVIGSNPDLMIDFGENVSNIYDTSTKLNTSTSELLNEIEKFSSSLNDRVSNFVQEELPDVINKEDLNSILSYQEKHEKLYFCILESFSKKSFVQSYELYLKHKQFESEDTSDLNSYLFKDTFFIKQSISSNCYTFIQSCEKLTSVEVAQLIMIRYLLEIEDQHSDHVGFNQSDFKTILENALILRVDETIKGLKYVRIADNDDIENIEERNNRLCQTFMVATTVLVDLYELKESILLVYSEFKQKGWFQFQSLDDISACVSHLNDSEHISRLLSVLLEEFKFMGKEKFAETSYIESIETEYNKNPEKIKQSFRFRFLSRIYLNLFNTISHGVGIEILRNSFFPILISTIEEDLLEFLLNGSKKELLDLILISEENVEFRFNKKMDNIFGDNDTIRWLLSKNKSFEILLEEIKDTEELLDKIEPSEKNSILRGISEKCFGSIIDKFIEFNRILLWSIKGKDFKQIPDIIIKNENDPFINIHKFSNVLIQGKYLEVLESYLIEYFSTDQVDSSFSFQSLSQDFNVGLGNVNWKTLLRVCNEISASIEDSSTIIQSNMLSALGEFAKSYISSECLVKHVKNIKTLNNILYSLMIHKEDLSQKVCMYQSLLQRIMNKLNDDCPISEETLPLSSLYHQFGFIGEGSVTPHTLLLQFCFELCIISTQLASEAQKSTFDLVCRSYFKAYIIPLQIDTMKSLTELYFKLEDPPQSNENSNEKLKDNKDKLVKSISCLYSDILWSTRFSISKNSIVQDDKMNNLDQLEGFSSTIDIVKAILKSENLTSIENGILELLKEAQEGYDLETCHQLPKVQDLFANNVQRFPTSSLVMSSSMGSISNKIAIANDKALKANMDSNSVSSINDCGQFLLTHYSDILKNYNKSEAIRVVSKVSSVVNSFESTNNANNSNTKEEKVTGWFSMSGGGGHEESSSSITKSDNSAGSFINNNGPGVIGINKKIDTQSIWQVSNLLKETVKDRVFGQQ</sequence>
<reference evidence="2 3" key="1">
    <citation type="submission" date="2014-04" db="EMBL/GenBank/DDBJ databases">
        <title>Comparative Genomics of Cryptosporidium Species.</title>
        <authorList>
            <person name="Silva J.C."/>
            <person name="Su Q."/>
            <person name="Chalmers R."/>
            <person name="Chibucos M.C."/>
            <person name="Elwin K."/>
            <person name="Godinez A."/>
            <person name="Guo F."/>
            <person name="Huynh K."/>
            <person name="Orvis J."/>
            <person name="Ott S."/>
            <person name="Sadzewicz L."/>
            <person name="Sengamalay N."/>
            <person name="Shetty A."/>
            <person name="Sun M."/>
            <person name="Tallon L."/>
            <person name="Xiao L."/>
            <person name="Zhang H."/>
            <person name="Fraser C.M."/>
            <person name="Zhu G."/>
            <person name="Kissinger J."/>
            <person name="Widmer G."/>
        </authorList>
    </citation>
    <scope>NUCLEOTIDE SEQUENCE [LARGE SCALE GENOMIC DNA]</scope>
    <source>
        <strain evidence="2 3">UKMEL1</strain>
    </source>
</reference>
<feature type="region of interest" description="Disordered" evidence="1">
    <location>
        <begin position="958"/>
        <end position="977"/>
    </location>
</feature>
<organism evidence="2 3">
    <name type="scientific">Cryptosporidium meleagridis</name>
    <dbReference type="NCBI Taxonomy" id="93969"/>
    <lineage>
        <taxon>Eukaryota</taxon>
        <taxon>Sar</taxon>
        <taxon>Alveolata</taxon>
        <taxon>Apicomplexa</taxon>
        <taxon>Conoidasida</taxon>
        <taxon>Coccidia</taxon>
        <taxon>Eucoccidiorida</taxon>
        <taxon>Eimeriorina</taxon>
        <taxon>Cryptosporidiidae</taxon>
        <taxon>Cryptosporidium</taxon>
    </lineage>
</organism>
<protein>
    <submittedName>
        <fullName evidence="2">Uncharacterized protein</fullName>
    </submittedName>
</protein>